<feature type="transmembrane region" description="Helical" evidence="1">
    <location>
        <begin position="6"/>
        <end position="24"/>
    </location>
</feature>
<accession>A0A1F7WTM7</accession>
<keyword evidence="1" id="KW-0472">Membrane</keyword>
<dbReference type="EMBL" id="MGFH01000078">
    <property type="protein sequence ID" value="OGM06164.1"/>
    <property type="molecule type" value="Genomic_DNA"/>
</dbReference>
<protein>
    <submittedName>
        <fullName evidence="2">Uncharacterized protein</fullName>
    </submittedName>
</protein>
<feature type="transmembrane region" description="Helical" evidence="1">
    <location>
        <begin position="36"/>
        <end position="52"/>
    </location>
</feature>
<evidence type="ECO:0000313" key="3">
    <source>
        <dbReference type="Proteomes" id="UP000178735"/>
    </source>
</evidence>
<name>A0A1F7WTM7_9BACT</name>
<evidence type="ECO:0000313" key="2">
    <source>
        <dbReference type="EMBL" id="OGM06164.1"/>
    </source>
</evidence>
<evidence type="ECO:0000256" key="1">
    <source>
        <dbReference type="SAM" id="Phobius"/>
    </source>
</evidence>
<dbReference type="Proteomes" id="UP000178735">
    <property type="component" value="Unassembled WGS sequence"/>
</dbReference>
<keyword evidence="1" id="KW-0812">Transmembrane</keyword>
<proteinExistence type="predicted"/>
<organism evidence="2 3">
    <name type="scientific">Candidatus Wallbacteria bacterium GWC2_49_35</name>
    <dbReference type="NCBI Taxonomy" id="1817813"/>
    <lineage>
        <taxon>Bacteria</taxon>
        <taxon>Candidatus Walliibacteriota</taxon>
    </lineage>
</organism>
<sequence length="78" mass="9322">MINSFILSSRGFIKYFFAVWFLALRQRCLSLRRGNFFYLSSLCIGIYMQLFITCGKNGKEKAPRLRRFFKIRILNLDI</sequence>
<comment type="caution">
    <text evidence="2">The sequence shown here is derived from an EMBL/GenBank/DDBJ whole genome shotgun (WGS) entry which is preliminary data.</text>
</comment>
<reference evidence="2 3" key="1">
    <citation type="journal article" date="2016" name="Nat. Commun.">
        <title>Thousands of microbial genomes shed light on interconnected biogeochemical processes in an aquifer system.</title>
        <authorList>
            <person name="Anantharaman K."/>
            <person name="Brown C.T."/>
            <person name="Hug L.A."/>
            <person name="Sharon I."/>
            <person name="Castelle C.J."/>
            <person name="Probst A.J."/>
            <person name="Thomas B.C."/>
            <person name="Singh A."/>
            <person name="Wilkins M.J."/>
            <person name="Karaoz U."/>
            <person name="Brodie E.L."/>
            <person name="Williams K.H."/>
            <person name="Hubbard S.S."/>
            <person name="Banfield J.F."/>
        </authorList>
    </citation>
    <scope>NUCLEOTIDE SEQUENCE [LARGE SCALE GENOMIC DNA]</scope>
</reference>
<gene>
    <name evidence="2" type="ORF">A2008_04955</name>
</gene>
<keyword evidence="1" id="KW-1133">Transmembrane helix</keyword>
<dbReference type="AlphaFoldDB" id="A0A1F7WTM7"/>